<organism evidence="1">
    <name type="scientific">Zea mays</name>
    <name type="common">Maize</name>
    <dbReference type="NCBI Taxonomy" id="4577"/>
    <lineage>
        <taxon>Eukaryota</taxon>
        <taxon>Viridiplantae</taxon>
        <taxon>Streptophyta</taxon>
        <taxon>Embryophyta</taxon>
        <taxon>Tracheophyta</taxon>
        <taxon>Spermatophyta</taxon>
        <taxon>Magnoliopsida</taxon>
        <taxon>Liliopsida</taxon>
        <taxon>Poales</taxon>
        <taxon>Poaceae</taxon>
        <taxon>PACMAD clade</taxon>
        <taxon>Panicoideae</taxon>
        <taxon>Andropogonodae</taxon>
        <taxon>Andropogoneae</taxon>
        <taxon>Tripsacinae</taxon>
        <taxon>Zea</taxon>
    </lineage>
</organism>
<sequence length="111" mass="12462">MINYASAHDNETLFDIISVKFFVCLLVQTLMNLSIDERCRKNNLSTSMIALSQKMALHTLPRRHLHQSRLLMLMEVPLVMSPSKYNLGKLITSSSFPNAGSVLSMFSALTS</sequence>
<reference evidence="1" key="1">
    <citation type="submission" date="2015-12" db="EMBL/GenBank/DDBJ databases">
        <title>Update maize B73 reference genome by single molecule sequencing technologies.</title>
        <authorList>
            <consortium name="Maize Genome Sequencing Project"/>
            <person name="Ware D."/>
        </authorList>
    </citation>
    <scope>NUCLEOTIDE SEQUENCE</scope>
    <source>
        <tissue evidence="1">Seedling</tissue>
    </source>
</reference>
<gene>
    <name evidence="1" type="ORF">ZEAMMB73_Zm00001d054111</name>
</gene>
<evidence type="ECO:0000313" key="1">
    <source>
        <dbReference type="EMBL" id="AQK61359.1"/>
    </source>
</evidence>
<dbReference type="ExpressionAtlas" id="A0A1D6QVK3">
    <property type="expression patterns" value="baseline and differential"/>
</dbReference>
<protein>
    <submittedName>
        <fullName evidence="1">Uncharacterized protein</fullName>
    </submittedName>
</protein>
<name>A0A1D6QVK3_MAIZE</name>
<dbReference type="AlphaFoldDB" id="A0A1D6QVK3"/>
<dbReference type="Gene3D" id="3.20.20.80">
    <property type="entry name" value="Glycosidases"/>
    <property type="match status" value="1"/>
</dbReference>
<dbReference type="EMBL" id="CM000780">
    <property type="protein sequence ID" value="AQK61359.1"/>
    <property type="molecule type" value="Genomic_DNA"/>
</dbReference>
<proteinExistence type="predicted"/>
<accession>A0A1D6QVK3</accession>